<dbReference type="Proteomes" id="UP000886501">
    <property type="component" value="Unassembled WGS sequence"/>
</dbReference>
<name>A0ACB6YYY1_THEGA</name>
<sequence>MSLRPADRCTFPDLVFSDYVYKDDELKAVKEADETWQNRGNTALVCGEICVRHWNTYRGPKHQSLLSVKLAQKDGIWSLGEGFIGSLAGTTHNFPVESFGGKDDFDVPKTHVVYTALEPDRPTPGCLWHDTPSRTYSPIFSNDDTKVAWAELSEDGYESDCVVLVVYGLKDESHKLTPCWDKSPASTSFSEDDKCLYFTAGTEARVEVFVLQVPASKPNSNKRLASPFKPAGEHTTSAIQPLPGGRLLYLQNSFMKPNDVHITRGLEQLPASYDLDGAETKIQGWVLKPEGYSKNNRKWAPLSLIHGGPQSKAYLGLVVFAQLEYFVVAVPHLARLPLGKTSRMSSRKVVEESHLPISERDGNISSISISGSTATVPSLLVSITEDTPPRDRGGDVPSWIQKIPGFEFGLKALVCHDRYNGYSTDELFFFNHELDGQLWKNNTREFTRKFSPPNHVHKWSTPELIVRGNKDYGIAAFHALQQRGVPSRSMIFSDENHWVLNCGNGLKWYYEVFRWLDQFVGKGNTNRRCE</sequence>
<reference evidence="1" key="1">
    <citation type="submission" date="2019-10" db="EMBL/GenBank/DDBJ databases">
        <authorList>
            <consortium name="DOE Joint Genome Institute"/>
            <person name="Kuo A."/>
            <person name="Miyauchi S."/>
            <person name="Kiss E."/>
            <person name="Drula E."/>
            <person name="Kohler A."/>
            <person name="Sanchez-Garcia M."/>
            <person name="Andreopoulos B."/>
            <person name="Barry K.W."/>
            <person name="Bonito G."/>
            <person name="Buee M."/>
            <person name="Carver A."/>
            <person name="Chen C."/>
            <person name="Cichocki N."/>
            <person name="Clum A."/>
            <person name="Culley D."/>
            <person name="Crous P.W."/>
            <person name="Fauchery L."/>
            <person name="Girlanda M."/>
            <person name="Hayes R."/>
            <person name="Keri Z."/>
            <person name="Labutti K."/>
            <person name="Lipzen A."/>
            <person name="Lombard V."/>
            <person name="Magnuson J."/>
            <person name="Maillard F."/>
            <person name="Morin E."/>
            <person name="Murat C."/>
            <person name="Nolan M."/>
            <person name="Ohm R."/>
            <person name="Pangilinan J."/>
            <person name="Pereira M."/>
            <person name="Perotto S."/>
            <person name="Peter M."/>
            <person name="Riley R."/>
            <person name="Sitrit Y."/>
            <person name="Stielow B."/>
            <person name="Szollosi G."/>
            <person name="Zifcakova L."/>
            <person name="Stursova M."/>
            <person name="Spatafora J.W."/>
            <person name="Tedersoo L."/>
            <person name="Vaario L.-M."/>
            <person name="Yamada A."/>
            <person name="Yan M."/>
            <person name="Wang P."/>
            <person name="Xu J."/>
            <person name="Bruns T."/>
            <person name="Baldrian P."/>
            <person name="Vilgalys R."/>
            <person name="Henrissat B."/>
            <person name="Grigoriev I.V."/>
            <person name="Hibbett D."/>
            <person name="Nagy L.G."/>
            <person name="Martin F.M."/>
        </authorList>
    </citation>
    <scope>NUCLEOTIDE SEQUENCE</scope>
    <source>
        <strain evidence="1">P2</strain>
    </source>
</reference>
<evidence type="ECO:0000313" key="2">
    <source>
        <dbReference type="Proteomes" id="UP000886501"/>
    </source>
</evidence>
<organism evidence="1 2">
    <name type="scientific">Thelephora ganbajun</name>
    <name type="common">Ganba fungus</name>
    <dbReference type="NCBI Taxonomy" id="370292"/>
    <lineage>
        <taxon>Eukaryota</taxon>
        <taxon>Fungi</taxon>
        <taxon>Dikarya</taxon>
        <taxon>Basidiomycota</taxon>
        <taxon>Agaricomycotina</taxon>
        <taxon>Agaricomycetes</taxon>
        <taxon>Thelephorales</taxon>
        <taxon>Thelephoraceae</taxon>
        <taxon>Thelephora</taxon>
    </lineage>
</organism>
<evidence type="ECO:0000313" key="1">
    <source>
        <dbReference type="EMBL" id="KAF9642507.1"/>
    </source>
</evidence>
<protein>
    <submittedName>
        <fullName evidence="1">Uncharacterized protein</fullName>
    </submittedName>
</protein>
<keyword evidence="2" id="KW-1185">Reference proteome</keyword>
<gene>
    <name evidence="1" type="ORF">BDM02DRAFT_3193106</name>
</gene>
<proteinExistence type="predicted"/>
<reference evidence="1" key="2">
    <citation type="journal article" date="2020" name="Nat. Commun.">
        <title>Large-scale genome sequencing of mycorrhizal fungi provides insights into the early evolution of symbiotic traits.</title>
        <authorList>
            <person name="Miyauchi S."/>
            <person name="Kiss E."/>
            <person name="Kuo A."/>
            <person name="Drula E."/>
            <person name="Kohler A."/>
            <person name="Sanchez-Garcia M."/>
            <person name="Morin E."/>
            <person name="Andreopoulos B."/>
            <person name="Barry K.W."/>
            <person name="Bonito G."/>
            <person name="Buee M."/>
            <person name="Carver A."/>
            <person name="Chen C."/>
            <person name="Cichocki N."/>
            <person name="Clum A."/>
            <person name="Culley D."/>
            <person name="Crous P.W."/>
            <person name="Fauchery L."/>
            <person name="Girlanda M."/>
            <person name="Hayes R.D."/>
            <person name="Keri Z."/>
            <person name="LaButti K."/>
            <person name="Lipzen A."/>
            <person name="Lombard V."/>
            <person name="Magnuson J."/>
            <person name="Maillard F."/>
            <person name="Murat C."/>
            <person name="Nolan M."/>
            <person name="Ohm R.A."/>
            <person name="Pangilinan J."/>
            <person name="Pereira M.F."/>
            <person name="Perotto S."/>
            <person name="Peter M."/>
            <person name="Pfister S."/>
            <person name="Riley R."/>
            <person name="Sitrit Y."/>
            <person name="Stielow J.B."/>
            <person name="Szollosi G."/>
            <person name="Zifcakova L."/>
            <person name="Stursova M."/>
            <person name="Spatafora J.W."/>
            <person name="Tedersoo L."/>
            <person name="Vaario L.M."/>
            <person name="Yamada A."/>
            <person name="Yan M."/>
            <person name="Wang P."/>
            <person name="Xu J."/>
            <person name="Bruns T."/>
            <person name="Baldrian P."/>
            <person name="Vilgalys R."/>
            <person name="Dunand C."/>
            <person name="Henrissat B."/>
            <person name="Grigoriev I.V."/>
            <person name="Hibbett D."/>
            <person name="Nagy L.G."/>
            <person name="Martin F.M."/>
        </authorList>
    </citation>
    <scope>NUCLEOTIDE SEQUENCE</scope>
    <source>
        <strain evidence="1">P2</strain>
    </source>
</reference>
<accession>A0ACB6YYY1</accession>
<dbReference type="EMBL" id="MU118441">
    <property type="protein sequence ID" value="KAF9642507.1"/>
    <property type="molecule type" value="Genomic_DNA"/>
</dbReference>
<comment type="caution">
    <text evidence="1">The sequence shown here is derived from an EMBL/GenBank/DDBJ whole genome shotgun (WGS) entry which is preliminary data.</text>
</comment>